<feature type="transmembrane region" description="Helical" evidence="9">
    <location>
        <begin position="125"/>
        <end position="148"/>
    </location>
</feature>
<organism evidence="11 12">
    <name type="scientific">Kuraishia capsulata CBS 1993</name>
    <dbReference type="NCBI Taxonomy" id="1382522"/>
    <lineage>
        <taxon>Eukaryota</taxon>
        <taxon>Fungi</taxon>
        <taxon>Dikarya</taxon>
        <taxon>Ascomycota</taxon>
        <taxon>Saccharomycotina</taxon>
        <taxon>Pichiomycetes</taxon>
        <taxon>Pichiales</taxon>
        <taxon>Pichiaceae</taxon>
        <taxon>Kuraishia</taxon>
    </lineage>
</organism>
<dbReference type="GO" id="GO:1902600">
    <property type="term" value="P:proton transmembrane transport"/>
    <property type="evidence" value="ECO:0007669"/>
    <property type="project" value="EnsemblFungi"/>
</dbReference>
<keyword evidence="3" id="KW-0999">Mitochondrion inner membrane</keyword>
<gene>
    <name evidence="11" type="ORF">KUCA_T00005271001</name>
</gene>
<dbReference type="GO" id="GO:0032979">
    <property type="term" value="P:protein insertion into mitochondrial inner membrane from matrix"/>
    <property type="evidence" value="ECO:0007669"/>
    <property type="project" value="EnsemblFungi"/>
</dbReference>
<keyword evidence="4 9" id="KW-1133">Transmembrane helix</keyword>
<dbReference type="PANTHER" id="PTHR14009:SF1">
    <property type="entry name" value="MITOCHONDRIAL PROTON_CALCIUM EXCHANGER PROTEIN"/>
    <property type="match status" value="1"/>
</dbReference>
<dbReference type="RefSeq" id="XP_022461270.1">
    <property type="nucleotide sequence ID" value="XM_022600449.1"/>
</dbReference>
<dbReference type="OrthoDB" id="275278at2759"/>
<evidence type="ECO:0000256" key="9">
    <source>
        <dbReference type="SAM" id="Phobius"/>
    </source>
</evidence>
<feature type="region of interest" description="Disordered" evidence="8">
    <location>
        <begin position="413"/>
        <end position="434"/>
    </location>
</feature>
<dbReference type="AlphaFoldDB" id="W6MSB0"/>
<sequence length="434" mass="50080">MMSSVIFRAGLASWAVYAPLRGTLFRHNLVVCSRLKTGITPRRAFATSGTRFVNSTAGSSPTPTPNTKKLTVWEKVKHEAHHYWDGTKLLGLEVKISSKLLIKMASGYELTRREYKQLQRTTNDIFRLFPFAVFVLVPFAELLLPVALKLFPNMLPSTYESKPEKEKKLKILRKTRAKVGEVLRNSRSNIKLPSTVTPEQRADFKDFYSKIRSSSKEEISHEQLIRVARLFKDDLVLDNVSRSVLVAMAKYINMKPFGSDQILRYRIRHKMLKIKNDDKLIMYEHVESLSVQELQMACASRGIKVHGVAPEDLRDHLKNWLHMRLREKIPSTLLLLSNAYTYGDVTYYDNQYAALEAVLSSLPEEIYHETELEVDDENITHQQRLNVVKEQEQLIKDEVSQERERVVIVKDKLSLDEPDREDEPVHNEKEKASA</sequence>
<dbReference type="GO" id="GO:0030003">
    <property type="term" value="P:intracellular monoatomic cation homeostasis"/>
    <property type="evidence" value="ECO:0007669"/>
    <property type="project" value="TreeGrafter"/>
</dbReference>
<keyword evidence="12" id="KW-1185">Reference proteome</keyword>
<dbReference type="Pfam" id="PF07766">
    <property type="entry name" value="LETM1_RBD"/>
    <property type="match status" value="1"/>
</dbReference>
<feature type="domain" description="Letm1 RBD" evidence="10">
    <location>
        <begin position="171"/>
        <end position="364"/>
    </location>
</feature>
<dbReference type="GO" id="GO:0006813">
    <property type="term" value="P:potassium ion transport"/>
    <property type="evidence" value="ECO:0007669"/>
    <property type="project" value="EnsemblFungi"/>
</dbReference>
<dbReference type="GeneID" id="34522658"/>
<proteinExistence type="predicted"/>
<reference evidence="11" key="2">
    <citation type="submission" date="2014-02" db="EMBL/GenBank/DDBJ databases">
        <title>Complete DNA sequence of /Kuraishia capsulata/ illustrates novel genomic features among budding yeasts (/Saccharomycotina/).</title>
        <authorList>
            <person name="Morales L."/>
            <person name="Noel B."/>
            <person name="Porcel B."/>
            <person name="Marcet-Houben M."/>
            <person name="Hullo M-F."/>
            <person name="Sacerdot C."/>
            <person name="Tekaia F."/>
            <person name="Leh-Louis V."/>
            <person name="Despons L."/>
            <person name="Khanna V."/>
            <person name="Aury J-M."/>
            <person name="Barbe V."/>
            <person name="Couloux A."/>
            <person name="Labadie K."/>
            <person name="Pelletier E."/>
            <person name="Souciet J-L."/>
            <person name="Boekhout T."/>
            <person name="Gabaldon T."/>
            <person name="Wincker P."/>
            <person name="Dujon B."/>
        </authorList>
    </citation>
    <scope>NUCLEOTIDE SEQUENCE</scope>
    <source>
        <strain evidence="11">CBS 1993</strain>
    </source>
</reference>
<evidence type="ECO:0000259" key="10">
    <source>
        <dbReference type="PROSITE" id="PS51758"/>
    </source>
</evidence>
<evidence type="ECO:0000256" key="3">
    <source>
        <dbReference type="ARBA" id="ARBA00022792"/>
    </source>
</evidence>
<evidence type="ECO:0000256" key="8">
    <source>
        <dbReference type="SAM" id="MobiDB-lite"/>
    </source>
</evidence>
<dbReference type="GO" id="GO:0043022">
    <property type="term" value="F:ribosome binding"/>
    <property type="evidence" value="ECO:0007669"/>
    <property type="project" value="InterPro"/>
</dbReference>
<evidence type="ECO:0000256" key="5">
    <source>
        <dbReference type="ARBA" id="ARBA00023128"/>
    </source>
</evidence>
<keyword evidence="5 7" id="KW-0496">Mitochondrion</keyword>
<evidence type="ECO:0000313" key="12">
    <source>
        <dbReference type="Proteomes" id="UP000019384"/>
    </source>
</evidence>
<dbReference type="GO" id="GO:0005743">
    <property type="term" value="C:mitochondrial inner membrane"/>
    <property type="evidence" value="ECO:0007669"/>
    <property type="project" value="UniProtKB-SubCell"/>
</dbReference>
<dbReference type="STRING" id="1382522.W6MSB0"/>
<evidence type="ECO:0000256" key="4">
    <source>
        <dbReference type="ARBA" id="ARBA00022989"/>
    </source>
</evidence>
<name>W6MSB0_9ASCO</name>
<dbReference type="Proteomes" id="UP000019384">
    <property type="component" value="Unassembled WGS sequence"/>
</dbReference>
<evidence type="ECO:0000256" key="1">
    <source>
        <dbReference type="ARBA" id="ARBA00004434"/>
    </source>
</evidence>
<comment type="subcellular location">
    <subcellularLocation>
        <location evidence="1">Mitochondrion inner membrane</location>
        <topology evidence="1">Single-pass membrane protein</topology>
    </subcellularLocation>
</comment>
<dbReference type="InterPro" id="IPR033122">
    <property type="entry name" value="LETM1-like_RBD"/>
</dbReference>
<dbReference type="EMBL" id="HG793130">
    <property type="protein sequence ID" value="CDK29283.1"/>
    <property type="molecule type" value="Genomic_DNA"/>
</dbReference>
<evidence type="ECO:0000256" key="2">
    <source>
        <dbReference type="ARBA" id="ARBA00022692"/>
    </source>
</evidence>
<dbReference type="PROSITE" id="PS51758">
    <property type="entry name" value="LETM1_RBD"/>
    <property type="match status" value="1"/>
</dbReference>
<keyword evidence="2 9" id="KW-0812">Transmembrane</keyword>
<evidence type="ECO:0000256" key="6">
    <source>
        <dbReference type="ARBA" id="ARBA00023136"/>
    </source>
</evidence>
<evidence type="ECO:0000256" key="7">
    <source>
        <dbReference type="PROSITE-ProRule" id="PRU01094"/>
    </source>
</evidence>
<keyword evidence="6 9" id="KW-0472">Membrane</keyword>
<dbReference type="InterPro" id="IPR044202">
    <property type="entry name" value="LETM1/MDM38-like"/>
</dbReference>
<evidence type="ECO:0000313" key="11">
    <source>
        <dbReference type="EMBL" id="CDK29283.1"/>
    </source>
</evidence>
<protein>
    <recommendedName>
        <fullName evidence="10">Letm1 RBD domain-containing protein</fullName>
    </recommendedName>
</protein>
<dbReference type="HOGENOM" id="CLU_008958_5_0_1"/>
<reference evidence="11" key="1">
    <citation type="submission" date="2013-12" db="EMBL/GenBank/DDBJ databases">
        <authorList>
            <person name="Genoscope - CEA"/>
        </authorList>
    </citation>
    <scope>NUCLEOTIDE SEQUENCE</scope>
    <source>
        <strain evidence="11">CBS 1993</strain>
    </source>
</reference>
<accession>W6MSB0</accession>
<dbReference type="PANTHER" id="PTHR14009">
    <property type="entry name" value="LEUCINE ZIPPER-EF-HAND CONTAINING TRANSMEMBRANE PROTEIN"/>
    <property type="match status" value="1"/>
</dbReference>